<keyword evidence="1" id="KW-0732">Signal</keyword>
<dbReference type="Proteomes" id="UP001556367">
    <property type="component" value="Unassembled WGS sequence"/>
</dbReference>
<dbReference type="SMART" id="SM00458">
    <property type="entry name" value="RICIN"/>
    <property type="match status" value="1"/>
</dbReference>
<evidence type="ECO:0000313" key="3">
    <source>
        <dbReference type="EMBL" id="KAL0959667.1"/>
    </source>
</evidence>
<dbReference type="CDD" id="cd00161">
    <property type="entry name" value="beta-trefoil_Ricin-like"/>
    <property type="match status" value="1"/>
</dbReference>
<evidence type="ECO:0000259" key="2">
    <source>
        <dbReference type="SMART" id="SM00458"/>
    </source>
</evidence>
<reference evidence="4" key="1">
    <citation type="submission" date="2024-06" db="EMBL/GenBank/DDBJ databases">
        <title>Multi-omics analyses provide insights into the biosynthesis of the anticancer antibiotic pleurotin in Hohenbuehelia grisea.</title>
        <authorList>
            <person name="Weaver J.A."/>
            <person name="Alberti F."/>
        </authorList>
    </citation>
    <scope>NUCLEOTIDE SEQUENCE [LARGE SCALE GENOMIC DNA]</scope>
    <source>
        <strain evidence="4">T-177</strain>
    </source>
</reference>
<name>A0ABR3JV26_9AGAR</name>
<feature type="domain" description="Ricin B lectin" evidence="2">
    <location>
        <begin position="184"/>
        <end position="316"/>
    </location>
</feature>
<gene>
    <name evidence="3" type="ORF">HGRIS_011367</name>
</gene>
<dbReference type="Gene3D" id="2.80.10.50">
    <property type="match status" value="2"/>
</dbReference>
<feature type="signal peptide" evidence="1">
    <location>
        <begin position="1"/>
        <end position="21"/>
    </location>
</feature>
<evidence type="ECO:0000313" key="4">
    <source>
        <dbReference type="Proteomes" id="UP001556367"/>
    </source>
</evidence>
<proteinExistence type="predicted"/>
<dbReference type="InterPro" id="IPR035992">
    <property type="entry name" value="Ricin_B-like_lectins"/>
</dbReference>
<organism evidence="3 4">
    <name type="scientific">Hohenbuehelia grisea</name>
    <dbReference type="NCBI Taxonomy" id="104357"/>
    <lineage>
        <taxon>Eukaryota</taxon>
        <taxon>Fungi</taxon>
        <taxon>Dikarya</taxon>
        <taxon>Basidiomycota</taxon>
        <taxon>Agaricomycotina</taxon>
        <taxon>Agaricomycetes</taxon>
        <taxon>Agaricomycetidae</taxon>
        <taxon>Agaricales</taxon>
        <taxon>Pleurotineae</taxon>
        <taxon>Pleurotaceae</taxon>
        <taxon>Hohenbuehelia</taxon>
    </lineage>
</organism>
<accession>A0ABR3JV26</accession>
<dbReference type="EMBL" id="JASNQZ010000002">
    <property type="protein sequence ID" value="KAL0959667.1"/>
    <property type="molecule type" value="Genomic_DNA"/>
</dbReference>
<keyword evidence="4" id="KW-1185">Reference proteome</keyword>
<protein>
    <recommendedName>
        <fullName evidence="2">Ricin B lectin domain-containing protein</fullName>
    </recommendedName>
</protein>
<feature type="chain" id="PRO_5046894507" description="Ricin B lectin domain-containing protein" evidence="1">
    <location>
        <begin position="22"/>
        <end position="317"/>
    </location>
</feature>
<dbReference type="InterPro" id="IPR037176">
    <property type="entry name" value="Osmotin/thaumatin-like_sf"/>
</dbReference>
<dbReference type="PROSITE" id="PS50231">
    <property type="entry name" value="RICIN_B_LECTIN"/>
    <property type="match status" value="1"/>
</dbReference>
<dbReference type="SUPFAM" id="SSF50370">
    <property type="entry name" value="Ricin B-like lectins"/>
    <property type="match status" value="1"/>
</dbReference>
<dbReference type="SUPFAM" id="SSF49870">
    <property type="entry name" value="Osmotin, thaumatin-like protein"/>
    <property type="match status" value="1"/>
</dbReference>
<comment type="caution">
    <text evidence="3">The sequence shown here is derived from an EMBL/GenBank/DDBJ whole genome shotgun (WGS) entry which is preliminary data.</text>
</comment>
<dbReference type="InterPro" id="IPR000772">
    <property type="entry name" value="Ricin_B_lectin"/>
</dbReference>
<sequence length="317" mass="34465">MRSFCAGPTFALILTASAVMATRNFTVLNNCPRDLTLYINGQRTSSIPPLQPTPPFVMNNTWSGFFYTDLNQGNKDGAATVRAGFWGDGNSSYVVTDPNWFNVGVKIAPLGPDGSAITPHDGFCSTINCEFGNCPQSFTQPPTHLSLPPSGAAPQPPLFQCNEAAAYLITFCPSFTIPNDVTDGRTISPQGQPKKCLDVRGGTFANGTPVQIYDCNGSAAQKWIITRGIQQIKAWGTNFCLDSTTASPASGTKLKIWQCWDNLPAQQWTYTPDNFILLNNADQCVDLTDGKLTNGNQVQTWKCAWGSKQNQLWTISN</sequence>
<evidence type="ECO:0000256" key="1">
    <source>
        <dbReference type="SAM" id="SignalP"/>
    </source>
</evidence>
<dbReference type="Pfam" id="PF00652">
    <property type="entry name" value="Ricin_B_lectin"/>
    <property type="match status" value="1"/>
</dbReference>